<dbReference type="InterPro" id="IPR036458">
    <property type="entry name" value="Na:dicarbo_symporter_sf"/>
</dbReference>
<dbReference type="Gene3D" id="1.10.3860.10">
    <property type="entry name" value="Sodium:dicarboxylate symporter"/>
    <property type="match status" value="1"/>
</dbReference>
<evidence type="ECO:0000256" key="9">
    <source>
        <dbReference type="SAM" id="MobiDB-lite"/>
    </source>
</evidence>
<dbReference type="GO" id="GO:0015141">
    <property type="term" value="F:succinate transmembrane transporter activity"/>
    <property type="evidence" value="ECO:0007669"/>
    <property type="project" value="TreeGrafter"/>
</dbReference>
<feature type="transmembrane region" description="Helical" evidence="10">
    <location>
        <begin position="128"/>
        <end position="148"/>
    </location>
</feature>
<sequence length="497" mass="52576">MQKKSGLNFSGVPQIRREYPLLARVSLVYILACKLQSHLHTRFHNLRKTTMRRFARSLFGQVVIALILGVLAGILAPEWAVKLKPLGDGFIKLIKMIIPVLVFCVVVHGIAGAGDLKRVGRVGVKSLIYFEVLTTIALVLGLVLAFVFQPGAGMNVDPSKLDASAMSAYASNADKLTSGGTVDFLMKLIPTTVVQAFATGDVLQVLLFAVLFGCALTMLGERGAPVHALIDTLSNVLFKIMGILIKLAPLGVLGAIAFTVGQYGIGSLKQLGMLVLLFYVAVIFFVFVVLGLVMRFSGFSLIKLLRYLREELMVVFATTSSDSVLPQIMAKLRNLGVRDSTVGLVIPTGYSFNLDAFSIYITLAAVFIAQATNTPIGMADLLTILAIALVTSKGAHGVPGSAIVVLAATLHAIPAIPAIGLVLVLSVDWFMGIARALGNLIGNCVATVAIAAWEGDIDRERAHAVLNGLADNQGPDAEPSGAAAVPATVTPAHPATQ</sequence>
<evidence type="ECO:0000256" key="6">
    <source>
        <dbReference type="ARBA" id="ARBA00022989"/>
    </source>
</evidence>
<feature type="compositionally biased region" description="Low complexity" evidence="9">
    <location>
        <begin position="482"/>
        <end position="497"/>
    </location>
</feature>
<dbReference type="Proteomes" id="UP000183417">
    <property type="component" value="Unassembled WGS sequence"/>
</dbReference>
<comment type="subcellular location">
    <subcellularLocation>
        <location evidence="1">Cell membrane</location>
        <topology evidence="1">Multi-pass membrane protein</topology>
    </subcellularLocation>
</comment>
<dbReference type="AlphaFoldDB" id="A0A1H3IHD4"/>
<feature type="transmembrane region" description="Helical" evidence="10">
    <location>
        <begin position="402"/>
        <end position="425"/>
    </location>
</feature>
<dbReference type="GO" id="GO:0070778">
    <property type="term" value="P:L-aspartate transmembrane transport"/>
    <property type="evidence" value="ECO:0007669"/>
    <property type="project" value="TreeGrafter"/>
</dbReference>
<dbReference type="PANTHER" id="PTHR42865:SF1">
    <property type="entry name" value="AEROBIC C4-DICARBOXYLATE TRANSPORT PROTEIN"/>
    <property type="match status" value="1"/>
</dbReference>
<comment type="function">
    <text evidence="8">Responsible for the transport of dicarboxylates such as succinate, fumarate, and malate from the periplasm across the membrane.</text>
</comment>
<dbReference type="PROSITE" id="PS00714">
    <property type="entry name" value="NA_DICARBOXYL_SYMP_2"/>
    <property type="match status" value="1"/>
</dbReference>
<dbReference type="GO" id="GO:0005886">
    <property type="term" value="C:plasma membrane"/>
    <property type="evidence" value="ECO:0007669"/>
    <property type="project" value="UniProtKB-SubCell"/>
</dbReference>
<evidence type="ECO:0000313" key="11">
    <source>
        <dbReference type="EMBL" id="SDY26204.1"/>
    </source>
</evidence>
<evidence type="ECO:0000313" key="12">
    <source>
        <dbReference type="Proteomes" id="UP000183417"/>
    </source>
</evidence>
<feature type="transmembrane region" description="Helical" evidence="10">
    <location>
        <begin position="58"/>
        <end position="76"/>
    </location>
</feature>
<dbReference type="PRINTS" id="PR00173">
    <property type="entry name" value="EDTRNSPORT"/>
</dbReference>
<keyword evidence="3" id="KW-1003">Cell membrane</keyword>
<keyword evidence="6 10" id="KW-1133">Transmembrane helix</keyword>
<feature type="transmembrane region" description="Helical" evidence="10">
    <location>
        <begin position="96"/>
        <end position="116"/>
    </location>
</feature>
<keyword evidence="2" id="KW-0813">Transport</keyword>
<organism evidence="11 12">
    <name type="scientific">Delftia lacustris</name>
    <dbReference type="NCBI Taxonomy" id="558537"/>
    <lineage>
        <taxon>Bacteria</taxon>
        <taxon>Pseudomonadati</taxon>
        <taxon>Pseudomonadota</taxon>
        <taxon>Betaproteobacteria</taxon>
        <taxon>Burkholderiales</taxon>
        <taxon>Comamonadaceae</taxon>
        <taxon>Delftia</taxon>
    </lineage>
</organism>
<keyword evidence="7 10" id="KW-0472">Membrane</keyword>
<dbReference type="GO" id="GO:0015366">
    <property type="term" value="F:malate:proton symporter activity"/>
    <property type="evidence" value="ECO:0007669"/>
    <property type="project" value="TreeGrafter"/>
</dbReference>
<dbReference type="PANTHER" id="PTHR42865">
    <property type="entry name" value="PROTON/GLUTAMATE-ASPARTATE SYMPORTER"/>
    <property type="match status" value="1"/>
</dbReference>
<dbReference type="SUPFAM" id="SSF118215">
    <property type="entry name" value="Proton glutamate symport protein"/>
    <property type="match status" value="1"/>
</dbReference>
<feature type="region of interest" description="Disordered" evidence="9">
    <location>
        <begin position="475"/>
        <end position="497"/>
    </location>
</feature>
<feature type="transmembrane region" description="Helical" evidence="10">
    <location>
        <begin position="202"/>
        <end position="219"/>
    </location>
</feature>
<protein>
    <submittedName>
        <fullName evidence="11">Aerobic C4-dicarboxylate transport protein</fullName>
    </submittedName>
</protein>
<gene>
    <name evidence="11" type="ORF">SAMN05421547_103296</name>
</gene>
<evidence type="ECO:0000256" key="1">
    <source>
        <dbReference type="ARBA" id="ARBA00004651"/>
    </source>
</evidence>
<feature type="transmembrane region" description="Helical" evidence="10">
    <location>
        <begin position="271"/>
        <end position="292"/>
    </location>
</feature>
<dbReference type="InterPro" id="IPR001991">
    <property type="entry name" value="Na-dicarboxylate_symporter"/>
</dbReference>
<dbReference type="NCBIfam" id="NF002461">
    <property type="entry name" value="PRK01663.1"/>
    <property type="match status" value="1"/>
</dbReference>
<dbReference type="FunFam" id="1.10.3860.10:FF:000001">
    <property type="entry name" value="C4-dicarboxylate transport protein"/>
    <property type="match status" value="1"/>
</dbReference>
<keyword evidence="4 10" id="KW-0812">Transmembrane</keyword>
<evidence type="ECO:0000256" key="7">
    <source>
        <dbReference type="ARBA" id="ARBA00023136"/>
    </source>
</evidence>
<evidence type="ECO:0000256" key="8">
    <source>
        <dbReference type="ARBA" id="ARBA00053346"/>
    </source>
</evidence>
<dbReference type="EMBL" id="FNPE01000003">
    <property type="protein sequence ID" value="SDY26204.1"/>
    <property type="molecule type" value="Genomic_DNA"/>
</dbReference>
<evidence type="ECO:0000256" key="5">
    <source>
        <dbReference type="ARBA" id="ARBA00022847"/>
    </source>
</evidence>
<feature type="transmembrane region" description="Helical" evidence="10">
    <location>
        <begin position="376"/>
        <end position="396"/>
    </location>
</feature>
<evidence type="ECO:0000256" key="10">
    <source>
        <dbReference type="SAM" id="Phobius"/>
    </source>
</evidence>
<name>A0A1H3IHD4_9BURK</name>
<evidence type="ECO:0000256" key="3">
    <source>
        <dbReference type="ARBA" id="ARBA00022475"/>
    </source>
</evidence>
<dbReference type="GO" id="GO:0015138">
    <property type="term" value="F:fumarate transmembrane transporter activity"/>
    <property type="evidence" value="ECO:0007669"/>
    <property type="project" value="TreeGrafter"/>
</dbReference>
<proteinExistence type="predicted"/>
<dbReference type="Pfam" id="PF00375">
    <property type="entry name" value="SDF"/>
    <property type="match status" value="1"/>
</dbReference>
<dbReference type="InterPro" id="IPR018107">
    <property type="entry name" value="Na-dicarboxylate_symporter_CS"/>
</dbReference>
<reference evidence="11 12" key="1">
    <citation type="submission" date="2016-10" db="EMBL/GenBank/DDBJ databases">
        <authorList>
            <person name="de Groot N.N."/>
        </authorList>
    </citation>
    <scope>NUCLEOTIDE SEQUENCE [LARGE SCALE GENOMIC DNA]</scope>
    <source>
        <strain evidence="11 12">LMG 24775</strain>
    </source>
</reference>
<dbReference type="NCBIfam" id="NF009587">
    <property type="entry name" value="PRK13027.1"/>
    <property type="match status" value="1"/>
</dbReference>
<evidence type="ECO:0000256" key="4">
    <source>
        <dbReference type="ARBA" id="ARBA00022692"/>
    </source>
</evidence>
<evidence type="ECO:0000256" key="2">
    <source>
        <dbReference type="ARBA" id="ARBA00022448"/>
    </source>
</evidence>
<feature type="transmembrane region" description="Helical" evidence="10">
    <location>
        <begin position="240"/>
        <end position="265"/>
    </location>
</feature>
<keyword evidence="5" id="KW-0769">Symport</keyword>
<accession>A0A1H3IHD4</accession>